<protein>
    <recommendedName>
        <fullName evidence="1">Integrase catalytic domain-containing protein</fullName>
    </recommendedName>
</protein>
<sequence length="100" mass="11646">MAKKRYSAEQIIQLLREVEIHTSEGKTIAQALRQIGVTEQLRNELLNGEIFTSLKEAQILTERWRREYNEFRPHSALNYQPPTPSAVLPKVQSHLHVRLT</sequence>
<gene>
    <name evidence="2" type="ORF">METZ01_LOCUS384494</name>
</gene>
<dbReference type="InterPro" id="IPR001584">
    <property type="entry name" value="Integrase_cat-core"/>
</dbReference>
<dbReference type="EMBL" id="UINC01142980">
    <property type="protein sequence ID" value="SVD31640.1"/>
    <property type="molecule type" value="Genomic_DNA"/>
</dbReference>
<name>A0A382UBH6_9ZZZZ</name>
<proteinExistence type="predicted"/>
<evidence type="ECO:0000259" key="1">
    <source>
        <dbReference type="Pfam" id="PF13683"/>
    </source>
</evidence>
<evidence type="ECO:0000313" key="2">
    <source>
        <dbReference type="EMBL" id="SVD31640.1"/>
    </source>
</evidence>
<dbReference type="GO" id="GO:0015074">
    <property type="term" value="P:DNA integration"/>
    <property type="evidence" value="ECO:0007669"/>
    <property type="project" value="InterPro"/>
</dbReference>
<feature type="domain" description="Integrase catalytic" evidence="1">
    <location>
        <begin position="39"/>
        <end position="82"/>
    </location>
</feature>
<reference evidence="2" key="1">
    <citation type="submission" date="2018-05" db="EMBL/GenBank/DDBJ databases">
        <authorList>
            <person name="Lanie J.A."/>
            <person name="Ng W.-L."/>
            <person name="Kazmierczak K.M."/>
            <person name="Andrzejewski T.M."/>
            <person name="Davidsen T.M."/>
            <person name="Wayne K.J."/>
            <person name="Tettelin H."/>
            <person name="Glass J.I."/>
            <person name="Rusch D."/>
            <person name="Podicherti R."/>
            <person name="Tsui H.-C.T."/>
            <person name="Winkler M.E."/>
        </authorList>
    </citation>
    <scope>NUCLEOTIDE SEQUENCE</scope>
</reference>
<accession>A0A382UBH6</accession>
<dbReference type="AlphaFoldDB" id="A0A382UBH6"/>
<dbReference type="Pfam" id="PF13683">
    <property type="entry name" value="rve_3"/>
    <property type="match status" value="1"/>
</dbReference>
<organism evidence="2">
    <name type="scientific">marine metagenome</name>
    <dbReference type="NCBI Taxonomy" id="408172"/>
    <lineage>
        <taxon>unclassified sequences</taxon>
        <taxon>metagenomes</taxon>
        <taxon>ecological metagenomes</taxon>
    </lineage>
</organism>